<reference evidence="2" key="1">
    <citation type="submission" date="2016-10" db="EMBL/GenBank/DDBJ databases">
        <authorList>
            <person name="Varghese N."/>
            <person name="Submissions S."/>
        </authorList>
    </citation>
    <scope>NUCLEOTIDE SEQUENCE [LARGE SCALE GENOMIC DNA]</scope>
    <source>
        <strain evidence="2">DSM 15310</strain>
    </source>
</reference>
<name>A0A1I0J3S7_9BACT</name>
<sequence>MLGGVFCHQPHAAAVVQEESVPPLYRFFQQHYDSTIVCQQNSAWNQGPDMLILAKQGQQVYLFTYRSPYKLMQGRHVPGGLTQQFSQQEARFRATQPDTNQYLLLQPVTPAKLKQTWKSLHTPRLWQVQDMAARSTNTQCLIEDAETVTLWFLTRRNSRNVSFYAPEFYEKCEGADANRRQVIRTRTELETLLKR</sequence>
<keyword evidence="2" id="KW-1185">Reference proteome</keyword>
<protein>
    <submittedName>
        <fullName evidence="1">Uncharacterized protein</fullName>
    </submittedName>
</protein>
<proteinExistence type="predicted"/>
<accession>A0A1I0J3S7</accession>
<dbReference type="Proteomes" id="UP000198697">
    <property type="component" value="Unassembled WGS sequence"/>
</dbReference>
<dbReference type="EMBL" id="FOHS01000006">
    <property type="protein sequence ID" value="SEU04176.1"/>
    <property type="molecule type" value="Genomic_DNA"/>
</dbReference>
<organism evidence="1 2">
    <name type="scientific">Hymenobacter actinosclerus</name>
    <dbReference type="NCBI Taxonomy" id="82805"/>
    <lineage>
        <taxon>Bacteria</taxon>
        <taxon>Pseudomonadati</taxon>
        <taxon>Bacteroidota</taxon>
        <taxon>Cytophagia</taxon>
        <taxon>Cytophagales</taxon>
        <taxon>Hymenobacteraceae</taxon>
        <taxon>Hymenobacter</taxon>
    </lineage>
</organism>
<dbReference type="AlphaFoldDB" id="A0A1I0J3S7"/>
<evidence type="ECO:0000313" key="2">
    <source>
        <dbReference type="Proteomes" id="UP000198697"/>
    </source>
</evidence>
<gene>
    <name evidence="1" type="ORF">SAMN04487998_3636</name>
</gene>
<evidence type="ECO:0000313" key="1">
    <source>
        <dbReference type="EMBL" id="SEU04176.1"/>
    </source>
</evidence>